<dbReference type="EMBL" id="JABAHT010000742">
    <property type="protein sequence ID" value="KAF4652267.1"/>
    <property type="molecule type" value="Genomic_DNA"/>
</dbReference>
<comment type="caution">
    <text evidence="1">The sequence shown here is derived from an EMBL/GenBank/DDBJ whole genome shotgun (WGS) entry which is preliminary data.</text>
</comment>
<sequence length="78" mass="8756">MTESGTGGDPIGLLVCFPLYPHVSETSVDMHYRRRCWRANHGSNNFKSEVGRPSCATGKTVECGWSVGLREKRRNEDK</sequence>
<reference evidence="1 2" key="1">
    <citation type="submission" date="2020-04" db="EMBL/GenBank/DDBJ databases">
        <title>Perkinsus olseni comparative genomics.</title>
        <authorList>
            <person name="Bogema D.R."/>
        </authorList>
    </citation>
    <scope>NUCLEOTIDE SEQUENCE [LARGE SCALE GENOMIC DNA]</scope>
    <source>
        <strain evidence="1">ATCC PRA-179</strain>
    </source>
</reference>
<dbReference type="AlphaFoldDB" id="A0A7J6KZD1"/>
<evidence type="ECO:0000313" key="1">
    <source>
        <dbReference type="EMBL" id="KAF4652267.1"/>
    </source>
</evidence>
<evidence type="ECO:0000313" key="2">
    <source>
        <dbReference type="Proteomes" id="UP000570595"/>
    </source>
</evidence>
<proteinExistence type="predicted"/>
<organism evidence="1 2">
    <name type="scientific">Perkinsus olseni</name>
    <name type="common">Perkinsus atlanticus</name>
    <dbReference type="NCBI Taxonomy" id="32597"/>
    <lineage>
        <taxon>Eukaryota</taxon>
        <taxon>Sar</taxon>
        <taxon>Alveolata</taxon>
        <taxon>Perkinsozoa</taxon>
        <taxon>Perkinsea</taxon>
        <taxon>Perkinsida</taxon>
        <taxon>Perkinsidae</taxon>
        <taxon>Perkinsus</taxon>
    </lineage>
</organism>
<accession>A0A7J6KZD1</accession>
<name>A0A7J6KZD1_PEROL</name>
<gene>
    <name evidence="1" type="ORF">FOZ61_009812</name>
</gene>
<dbReference type="OrthoDB" id="10465607at2759"/>
<dbReference type="Proteomes" id="UP000570595">
    <property type="component" value="Unassembled WGS sequence"/>
</dbReference>
<protein>
    <submittedName>
        <fullName evidence="1">Uncharacterized protein</fullName>
    </submittedName>
</protein>